<feature type="transmembrane region" description="Helical" evidence="1">
    <location>
        <begin position="52"/>
        <end position="73"/>
    </location>
</feature>
<keyword evidence="1" id="KW-1133">Transmembrane helix</keyword>
<evidence type="ECO:0000313" key="2">
    <source>
        <dbReference type="EMBL" id="CAD7461174.1"/>
    </source>
</evidence>
<protein>
    <submittedName>
        <fullName evidence="2">Uncharacterized protein</fullName>
    </submittedName>
</protein>
<reference evidence="2" key="1">
    <citation type="submission" date="2020-11" db="EMBL/GenBank/DDBJ databases">
        <authorList>
            <person name="Tran Van P."/>
        </authorList>
    </citation>
    <scope>NUCLEOTIDE SEQUENCE</scope>
</reference>
<accession>A0A7R9IMH6</accession>
<name>A0A7R9IMH6_9NEOP</name>
<dbReference type="AlphaFoldDB" id="A0A7R9IMH6"/>
<dbReference type="EMBL" id="OE004441">
    <property type="protein sequence ID" value="CAD7461174.1"/>
    <property type="molecule type" value="Genomic_DNA"/>
</dbReference>
<proteinExistence type="predicted"/>
<keyword evidence="1" id="KW-0472">Membrane</keyword>
<evidence type="ECO:0000256" key="1">
    <source>
        <dbReference type="SAM" id="Phobius"/>
    </source>
</evidence>
<keyword evidence="1" id="KW-0812">Transmembrane</keyword>
<gene>
    <name evidence="2" type="ORF">TTEB3V08_LOCUS9087</name>
</gene>
<organism evidence="2">
    <name type="scientific">Timema tahoe</name>
    <dbReference type="NCBI Taxonomy" id="61484"/>
    <lineage>
        <taxon>Eukaryota</taxon>
        <taxon>Metazoa</taxon>
        <taxon>Ecdysozoa</taxon>
        <taxon>Arthropoda</taxon>
        <taxon>Hexapoda</taxon>
        <taxon>Insecta</taxon>
        <taxon>Pterygota</taxon>
        <taxon>Neoptera</taxon>
        <taxon>Polyneoptera</taxon>
        <taxon>Phasmatodea</taxon>
        <taxon>Timematodea</taxon>
        <taxon>Timematoidea</taxon>
        <taxon>Timematidae</taxon>
        <taxon>Timema</taxon>
    </lineage>
</organism>
<sequence>MIPAAGLQGTRLAHVILWTRGLFPEVWGSADGLETIINSGGERSFRISDVPLMSGVGIFVLLVAVLLLLAWILNVAHGYENLRMYETRSSSESMNAIWGGMVVDRTSPKSVRLTAMDSSGQIKVFLVTVSNISSIFRCYMRLMKLQ</sequence>